<dbReference type="InterPro" id="IPR010982">
    <property type="entry name" value="Lambda_DNA-bd_dom_sf"/>
</dbReference>
<evidence type="ECO:0000256" key="1">
    <source>
        <dbReference type="ARBA" id="ARBA00023125"/>
    </source>
</evidence>
<feature type="domain" description="HTH cro/C1-type" evidence="2">
    <location>
        <begin position="11"/>
        <end position="65"/>
    </location>
</feature>
<dbReference type="Pfam" id="PF01381">
    <property type="entry name" value="HTH_3"/>
    <property type="match status" value="1"/>
</dbReference>
<dbReference type="SMART" id="SM00530">
    <property type="entry name" value="HTH_XRE"/>
    <property type="match status" value="1"/>
</dbReference>
<gene>
    <name evidence="3" type="ORF">FZC85_04795</name>
</gene>
<comment type="caution">
    <text evidence="3">The sequence shown here is derived from an EMBL/GenBank/DDBJ whole genome shotgun (WGS) entry which is preliminary data.</text>
</comment>
<proteinExistence type="predicted"/>
<dbReference type="AlphaFoldDB" id="A0A5D4UNH9"/>
<dbReference type="PANTHER" id="PTHR46558">
    <property type="entry name" value="TRACRIPTIONAL REGULATORY PROTEIN-RELATED-RELATED"/>
    <property type="match status" value="1"/>
</dbReference>
<dbReference type="SUPFAM" id="SSF47413">
    <property type="entry name" value="lambda repressor-like DNA-binding domains"/>
    <property type="match status" value="1"/>
</dbReference>
<dbReference type="OrthoDB" id="1859224at2"/>
<dbReference type="InterPro" id="IPR001387">
    <property type="entry name" value="Cro/C1-type_HTH"/>
</dbReference>
<name>A0A5D4UNH9_9BACI</name>
<dbReference type="Proteomes" id="UP000324269">
    <property type="component" value="Unassembled WGS sequence"/>
</dbReference>
<dbReference type="CDD" id="cd00093">
    <property type="entry name" value="HTH_XRE"/>
    <property type="match status" value="1"/>
</dbReference>
<evidence type="ECO:0000313" key="3">
    <source>
        <dbReference type="EMBL" id="TYS88728.1"/>
    </source>
</evidence>
<dbReference type="EMBL" id="VTEZ01000001">
    <property type="protein sequence ID" value="TYS88728.1"/>
    <property type="molecule type" value="Genomic_DNA"/>
</dbReference>
<dbReference type="PROSITE" id="PS50943">
    <property type="entry name" value="HTH_CROC1"/>
    <property type="match status" value="1"/>
</dbReference>
<dbReference type="GO" id="GO:0003677">
    <property type="term" value="F:DNA binding"/>
    <property type="evidence" value="ECO:0007669"/>
    <property type="project" value="UniProtKB-KW"/>
</dbReference>
<organism evidence="3 4">
    <name type="scientific">Rossellomorea aquimaris</name>
    <dbReference type="NCBI Taxonomy" id="189382"/>
    <lineage>
        <taxon>Bacteria</taxon>
        <taxon>Bacillati</taxon>
        <taxon>Bacillota</taxon>
        <taxon>Bacilli</taxon>
        <taxon>Bacillales</taxon>
        <taxon>Bacillaceae</taxon>
        <taxon>Rossellomorea</taxon>
    </lineage>
</organism>
<dbReference type="Gene3D" id="1.10.260.40">
    <property type="entry name" value="lambda repressor-like DNA-binding domains"/>
    <property type="match status" value="1"/>
</dbReference>
<dbReference type="InterPro" id="IPR013656">
    <property type="entry name" value="PAS_4"/>
</dbReference>
<reference evidence="3 4" key="1">
    <citation type="submission" date="2019-08" db="EMBL/GenBank/DDBJ databases">
        <title>Bacillus genomes from the desert of Cuatro Cienegas, Coahuila.</title>
        <authorList>
            <person name="Olmedo-Alvarez G."/>
        </authorList>
    </citation>
    <scope>NUCLEOTIDE SEQUENCE [LARGE SCALE GENOMIC DNA]</scope>
    <source>
        <strain evidence="3 4">CH87b_3T</strain>
    </source>
</reference>
<dbReference type="Pfam" id="PF08448">
    <property type="entry name" value="PAS_4"/>
    <property type="match status" value="1"/>
</dbReference>
<dbReference type="PANTHER" id="PTHR46558:SF4">
    <property type="entry name" value="DNA-BIDING PHAGE PROTEIN"/>
    <property type="match status" value="1"/>
</dbReference>
<keyword evidence="1" id="KW-0238">DNA-binding</keyword>
<accession>A0A5D4UNH9</accession>
<evidence type="ECO:0000259" key="2">
    <source>
        <dbReference type="PROSITE" id="PS50943"/>
    </source>
</evidence>
<sequence length="191" mass="22249">MRVSQQKRNWLERLRKIKGFSQEEIAQLVHIDRSYYSKIENGVRVPSRKLAEDLANLLNFHVSIFELEVSPFYFALQDSPMIVAHFDLELRYTWIFNPHPDFDPVFVIGRSDVELEDNDGTRELMRIKQEVIKQRKSIRKKISFPLSDSTYEYDVTCHPLFNEKGELIGGSSASTQLLKEGVTNCSQKIHS</sequence>
<protein>
    <submittedName>
        <fullName evidence="3">Helix-turn-helix domain-containing protein</fullName>
    </submittedName>
</protein>
<evidence type="ECO:0000313" key="4">
    <source>
        <dbReference type="Proteomes" id="UP000324269"/>
    </source>
</evidence>